<proteinExistence type="predicted"/>
<dbReference type="EMBL" id="MARB01000014">
    <property type="protein sequence ID" value="ODJ87158.1"/>
    <property type="molecule type" value="Genomic_DNA"/>
</dbReference>
<feature type="domain" description="Type VI secretion system IcmF C-terminal" evidence="2">
    <location>
        <begin position="1068"/>
        <end position="1173"/>
    </location>
</feature>
<keyword evidence="1" id="KW-0472">Membrane</keyword>
<evidence type="ECO:0000313" key="7">
    <source>
        <dbReference type="Proteomes" id="UP000094769"/>
    </source>
</evidence>
<dbReference type="Pfam" id="PF21070">
    <property type="entry name" value="IcmF_helical"/>
    <property type="match status" value="1"/>
</dbReference>
<keyword evidence="1" id="KW-0812">Transmembrane</keyword>
<organism evidence="6 7">
    <name type="scientific">Candidatus Thiodiazotropha endolucinida</name>
    <dbReference type="NCBI Taxonomy" id="1655433"/>
    <lineage>
        <taxon>Bacteria</taxon>
        <taxon>Pseudomonadati</taxon>
        <taxon>Pseudomonadota</taxon>
        <taxon>Gammaproteobacteria</taxon>
        <taxon>Chromatiales</taxon>
        <taxon>Sedimenticolaceae</taxon>
        <taxon>Candidatus Thiodiazotropha</taxon>
    </lineage>
</organism>
<dbReference type="InterPro" id="IPR027417">
    <property type="entry name" value="P-loop_NTPase"/>
</dbReference>
<dbReference type="PANTHER" id="PTHR36153:SF1">
    <property type="entry name" value="TYPE VI SECRETION SYSTEM COMPONENT TSSM1"/>
    <property type="match status" value="1"/>
</dbReference>
<evidence type="ECO:0000259" key="3">
    <source>
        <dbReference type="Pfam" id="PF06761"/>
    </source>
</evidence>
<reference evidence="6 7" key="1">
    <citation type="submission" date="2016-06" db="EMBL/GenBank/DDBJ databases">
        <title>Genome sequence of endosymbiont of Candidatus Endolucinida thiodiazotropha.</title>
        <authorList>
            <person name="Poehlein A."/>
            <person name="Koenig S."/>
            <person name="Heiden S.E."/>
            <person name="Thuermer A."/>
            <person name="Voget S."/>
            <person name="Daniel R."/>
            <person name="Markert S."/>
            <person name="Gros O."/>
            <person name="Schweder T."/>
        </authorList>
    </citation>
    <scope>NUCLEOTIDE SEQUENCE [LARGE SCALE GENOMIC DNA]</scope>
    <source>
        <strain evidence="6 7">COS</strain>
    </source>
</reference>
<evidence type="ECO:0000256" key="1">
    <source>
        <dbReference type="SAM" id="Phobius"/>
    </source>
</evidence>
<dbReference type="InterPro" id="IPR017731">
    <property type="entry name" value="TssM1-like"/>
</dbReference>
<dbReference type="RefSeq" id="WP_069125763.1">
    <property type="nucleotide sequence ID" value="NZ_MARB01000014.1"/>
</dbReference>
<dbReference type="Proteomes" id="UP000094769">
    <property type="component" value="Unassembled WGS sequence"/>
</dbReference>
<evidence type="ECO:0000313" key="6">
    <source>
        <dbReference type="EMBL" id="ODJ87158.1"/>
    </source>
</evidence>
<gene>
    <name evidence="6" type="primary">icmF</name>
    <name evidence="6" type="ORF">CODIS_26750</name>
</gene>
<sequence length="1193" mass="134294">MRAILSIVKNRWFVAILGLIAISVIIWLVGPLIAIAGVEPLGSAIARLIAIPLLMLIWVGMELRRFLTARKKNQQMLESVVGQKDQPQSFLRESDEEVEILGQRLDDAIRILKESKVGGKNNRQFLYQLPWYMFIGPPGSGKTTALLNSGLHFPLADKLGNDAVQGIGGTRNCDWWFTDDAVLLDTAGRYTTQDSYEEVDRAAWMGFLDLLKKHRKRRPINGALVAISVEDILQLTELERLNHAKAIRMRVKELIDHFGIRFPIYVLFTKCDLLAGFSEFFENMGREERSQVWGMTFPLTDKADQESGISHFRDEFRALEKRIDVRLLDRLEQERDAKRRVLIYSFPQQFSALREAAEGFLHEAFNANRFQETPMVRGIYFTSGTQEAPPIDRLLGSMAQEFGLNRQIAPAFSGSGRSYFINRLFKDLIFPEAHLAGVNTRVEKRRAWLQRVAYAGAISLAVLAGIAWFTSYSRNKSYIDQVAIQANAAEEKVNAVAPDDLTLTNVVPALDSVRQIPGGYADQEADIPWLMGLGLYQGDKLGSEAVSAYRTSLKNLFLPRIILSLENQLNQQGNNPDYLYEALKVYLMFDDSEHFDAATVKAWMQLQWQLTLPGAENAQARQALTGHLDALLEMLPMTPTLPLDQDLIAHVRGNLLRVPLADRVYNRMKRTTESGAIPPIRLSQVIGADAEMVFSRRSGEPLDKEIPALFSYEGYHKLFLKDHLEIANKLLEEKWILGPDLEKIVGKTDLVRLSARVKELYYEEYIRTWDQLLADIRVKPFNSMRQAVDILNIISGPSSPLRRYLKLIQEQTTLSRLPGGAKKAAELVERNTSGITRRLASILQVAPDGSEETPQDSLLTTPVDQHFASLNRMIDAQEGEQAPLERTMEMLNELYAHMSSIASAGNQSNQAFNVARDPSAGGSVISRLKLEAKRQPGPLAGMLNSLADGSSNLTVSGVRSHLNSVWKTQLLPFCQRSLTGRYPLDRTSSREVTIGDFGRFFGPGGMMDNFFNTYLQDFVDTSRRNWRWNAAGNRALGIPTGTLRQFQRAAVIRDAFFSGSSQEPKIHFEIKPLSMDTTITQITLLLNQQRVRYNHGPARWNRMTWPDDSGISDTKILLAPPAGNKPSGLTEDGPWGWFRIIDQAKTEATDSPETIKVEFDVGGRKSRFMMRASGALNPFKLRELADFRCPSRL</sequence>
<evidence type="ECO:0000259" key="2">
    <source>
        <dbReference type="Pfam" id="PF06744"/>
    </source>
</evidence>
<dbReference type="InterPro" id="IPR025743">
    <property type="entry name" value="TssM1_N"/>
</dbReference>
<dbReference type="InterPro" id="IPR009612">
    <property type="entry name" value="IcmF-rel"/>
</dbReference>
<keyword evidence="7" id="KW-1185">Reference proteome</keyword>
<dbReference type="SUPFAM" id="SSF52540">
    <property type="entry name" value="P-loop containing nucleoside triphosphate hydrolases"/>
    <property type="match status" value="1"/>
</dbReference>
<dbReference type="CDD" id="cd00882">
    <property type="entry name" value="Ras_like_GTPase"/>
    <property type="match status" value="1"/>
</dbReference>
<evidence type="ECO:0000259" key="5">
    <source>
        <dbReference type="Pfam" id="PF21070"/>
    </source>
</evidence>
<protein>
    <submittedName>
        <fullName evidence="6">Type VI secretion protein IcmF</fullName>
    </submittedName>
</protein>
<feature type="domain" description="IcmF-related" evidence="3">
    <location>
        <begin position="508"/>
        <end position="813"/>
    </location>
</feature>
<dbReference type="InterPro" id="IPR048677">
    <property type="entry name" value="TssM1_hel"/>
</dbReference>
<dbReference type="InterPro" id="IPR010623">
    <property type="entry name" value="IcmF_C"/>
</dbReference>
<dbReference type="Pfam" id="PF06744">
    <property type="entry name" value="IcmF_C"/>
    <property type="match status" value="1"/>
</dbReference>
<name>A0A7Z0VKC0_9GAMM</name>
<dbReference type="NCBIfam" id="TIGR03348">
    <property type="entry name" value="VI_IcmF"/>
    <property type="match status" value="1"/>
</dbReference>
<dbReference type="OrthoDB" id="9758229at2"/>
<feature type="domain" description="Type VI secretion system component TssM1 N-terminal" evidence="4">
    <location>
        <begin position="198"/>
        <end position="456"/>
    </location>
</feature>
<feature type="transmembrane region" description="Helical" evidence="1">
    <location>
        <begin position="12"/>
        <end position="38"/>
    </location>
</feature>
<comment type="caution">
    <text evidence="6">The sequence shown here is derived from an EMBL/GenBank/DDBJ whole genome shotgun (WGS) entry which is preliminary data.</text>
</comment>
<dbReference type="Pfam" id="PF06761">
    <property type="entry name" value="IcmF-related"/>
    <property type="match status" value="1"/>
</dbReference>
<accession>A0A7Z0VKC0</accession>
<evidence type="ECO:0000259" key="4">
    <source>
        <dbReference type="Pfam" id="PF14331"/>
    </source>
</evidence>
<dbReference type="InterPro" id="IPR053156">
    <property type="entry name" value="T6SS_TssM-like"/>
</dbReference>
<dbReference type="AlphaFoldDB" id="A0A7Z0VKC0"/>
<feature type="transmembrane region" description="Helical" evidence="1">
    <location>
        <begin position="452"/>
        <end position="470"/>
    </location>
</feature>
<feature type="transmembrane region" description="Helical" evidence="1">
    <location>
        <begin position="44"/>
        <end position="63"/>
    </location>
</feature>
<dbReference type="Pfam" id="PF14331">
    <property type="entry name" value="IcmF-related_N"/>
    <property type="match status" value="1"/>
</dbReference>
<dbReference type="PANTHER" id="PTHR36153">
    <property type="entry name" value="INNER MEMBRANE PROTEIN-RELATED"/>
    <property type="match status" value="1"/>
</dbReference>
<feature type="domain" description="Type VI secretion system component TssM1 helical" evidence="5">
    <location>
        <begin position="961"/>
        <end position="1058"/>
    </location>
</feature>
<keyword evidence="1" id="KW-1133">Transmembrane helix</keyword>